<name>A0A8H7ADQ5_9EURO</name>
<sequence>MLGRAYLVSLLRISTERRPILPGHLRPTESNRKNGYAILQTWFSASGSKRTDVPIPAVIDTWETGISEADDDQGIGYMLMEYIEGRLISDNIWSTLDAHIQRDIHFQLKPKHTTASIYPNGFSWACWWRPPIPQRSLYNQWADPFKSSSDIESWFNERVLVCQDSDRVPLRQPSLTGVWKFGLCLMWALPHGT</sequence>
<dbReference type="AlphaFoldDB" id="A0A8H7ADQ5"/>
<dbReference type="Proteomes" id="UP000606974">
    <property type="component" value="Unassembled WGS sequence"/>
</dbReference>
<keyword evidence="2" id="KW-1185">Reference proteome</keyword>
<comment type="caution">
    <text evidence="1">The sequence shown here is derived from an EMBL/GenBank/DDBJ whole genome shotgun (WGS) entry which is preliminary data.</text>
</comment>
<proteinExistence type="predicted"/>
<reference evidence="1" key="1">
    <citation type="submission" date="2020-02" db="EMBL/GenBank/DDBJ databases">
        <authorList>
            <person name="Palmer J.M."/>
        </authorList>
    </citation>
    <scope>NUCLEOTIDE SEQUENCE</scope>
    <source>
        <strain evidence="1">EPUS1.4</strain>
        <tissue evidence="1">Thallus</tissue>
    </source>
</reference>
<organism evidence="1 2">
    <name type="scientific">Endocarpon pusillum</name>
    <dbReference type="NCBI Taxonomy" id="364733"/>
    <lineage>
        <taxon>Eukaryota</taxon>
        <taxon>Fungi</taxon>
        <taxon>Dikarya</taxon>
        <taxon>Ascomycota</taxon>
        <taxon>Pezizomycotina</taxon>
        <taxon>Eurotiomycetes</taxon>
        <taxon>Chaetothyriomycetidae</taxon>
        <taxon>Verrucariales</taxon>
        <taxon>Verrucariaceae</taxon>
        <taxon>Endocarpon</taxon>
    </lineage>
</organism>
<gene>
    <name evidence="1" type="ORF">GJ744_010786</name>
</gene>
<evidence type="ECO:0000313" key="1">
    <source>
        <dbReference type="EMBL" id="KAF7507228.1"/>
    </source>
</evidence>
<evidence type="ECO:0000313" key="2">
    <source>
        <dbReference type="Proteomes" id="UP000606974"/>
    </source>
</evidence>
<dbReference type="OrthoDB" id="3250044at2759"/>
<dbReference type="EMBL" id="JAACFV010000072">
    <property type="protein sequence ID" value="KAF7507228.1"/>
    <property type="molecule type" value="Genomic_DNA"/>
</dbReference>
<accession>A0A8H7ADQ5</accession>
<protein>
    <submittedName>
        <fullName evidence="1">Uncharacterized protein</fullName>
    </submittedName>
</protein>